<name>A0ACB7YK94_9ERIC</name>
<sequence length="174" mass="20077">MAATPLLTSLNQAAYLIALDIVKFLFSRVEFWPLQRWKKLSSRRGRLKKQLDKCASSVNALVGLVFIDPDLIWLLLADVYYSKKREMPLPPTSYLPEDSQGEWKVYGSKSLCSVTENHLKPCPWNHQVEQFCEEPLDSLKFFIRKCLKGPKSPFRELDIKAPICTECSIENWPV</sequence>
<dbReference type="Proteomes" id="UP000828048">
    <property type="component" value="Chromosome 11"/>
</dbReference>
<comment type="caution">
    <text evidence="1">The sequence shown here is derived from an EMBL/GenBank/DDBJ whole genome shotgun (WGS) entry which is preliminary data.</text>
</comment>
<evidence type="ECO:0000313" key="2">
    <source>
        <dbReference type="Proteomes" id="UP000828048"/>
    </source>
</evidence>
<gene>
    <name evidence="1" type="ORF">Vadar_009229</name>
</gene>
<proteinExistence type="predicted"/>
<organism evidence="1 2">
    <name type="scientific">Vaccinium darrowii</name>
    <dbReference type="NCBI Taxonomy" id="229202"/>
    <lineage>
        <taxon>Eukaryota</taxon>
        <taxon>Viridiplantae</taxon>
        <taxon>Streptophyta</taxon>
        <taxon>Embryophyta</taxon>
        <taxon>Tracheophyta</taxon>
        <taxon>Spermatophyta</taxon>
        <taxon>Magnoliopsida</taxon>
        <taxon>eudicotyledons</taxon>
        <taxon>Gunneridae</taxon>
        <taxon>Pentapetalae</taxon>
        <taxon>asterids</taxon>
        <taxon>Ericales</taxon>
        <taxon>Ericaceae</taxon>
        <taxon>Vaccinioideae</taxon>
        <taxon>Vaccinieae</taxon>
        <taxon>Vaccinium</taxon>
    </lineage>
</organism>
<reference evidence="1 2" key="1">
    <citation type="journal article" date="2021" name="Hortic Res">
        <title>High-quality reference genome and annotation aids understanding of berry development for evergreen blueberry (Vaccinium darrowii).</title>
        <authorList>
            <person name="Yu J."/>
            <person name="Hulse-Kemp A.M."/>
            <person name="Babiker E."/>
            <person name="Staton M."/>
        </authorList>
    </citation>
    <scope>NUCLEOTIDE SEQUENCE [LARGE SCALE GENOMIC DNA]</scope>
    <source>
        <strain evidence="2">cv. NJ 8807/NJ 8810</strain>
        <tissue evidence="1">Young leaf</tissue>
    </source>
</reference>
<evidence type="ECO:0000313" key="1">
    <source>
        <dbReference type="EMBL" id="KAH7854021.1"/>
    </source>
</evidence>
<accession>A0ACB7YK94</accession>
<protein>
    <submittedName>
        <fullName evidence="1">Uncharacterized protein</fullName>
    </submittedName>
</protein>
<dbReference type="EMBL" id="CM037161">
    <property type="protein sequence ID" value="KAH7854021.1"/>
    <property type="molecule type" value="Genomic_DNA"/>
</dbReference>
<keyword evidence="2" id="KW-1185">Reference proteome</keyword>